<dbReference type="SUPFAM" id="SSF46785">
    <property type="entry name" value="Winged helix' DNA-binding domain"/>
    <property type="match status" value="1"/>
</dbReference>
<dbReference type="InterPro" id="IPR000944">
    <property type="entry name" value="Tscrpt_reg_Rrf2"/>
</dbReference>
<dbReference type="Gene3D" id="1.10.10.10">
    <property type="entry name" value="Winged helix-like DNA-binding domain superfamily/Winged helix DNA-binding domain"/>
    <property type="match status" value="1"/>
</dbReference>
<dbReference type="RefSeq" id="WP_012544996.1">
    <property type="nucleotide sequence ID" value="NC_011296.1"/>
</dbReference>
<dbReference type="PANTHER" id="PTHR33221">
    <property type="entry name" value="WINGED HELIX-TURN-HELIX TRANSCRIPTIONAL REGULATOR, RRF2 FAMILY"/>
    <property type="match status" value="1"/>
</dbReference>
<dbReference type="STRING" id="289376.THEYE_A1309"/>
<reference evidence="2" key="1">
    <citation type="submission" date="2008-08" db="EMBL/GenBank/DDBJ databases">
        <title>The complete genome sequence of Thermodesulfovibrio yellowstonii strain ATCC 51303 / DSM 11347 / YP87.</title>
        <authorList>
            <person name="Dodson R.J."/>
            <person name="Durkin A.S."/>
            <person name="Wu M."/>
            <person name="Eisen J."/>
            <person name="Sutton G."/>
        </authorList>
    </citation>
    <scope>NUCLEOTIDE SEQUENCE [LARGE SCALE GENOMIC DNA]</scope>
    <source>
        <strain evidence="2">ATCC 51303 / DSM 11347 / YP87</strain>
    </source>
</reference>
<dbReference type="PANTHER" id="PTHR33221:SF2">
    <property type="entry name" value="TRANSCRIPTIONAL REGULATOR"/>
    <property type="match status" value="1"/>
</dbReference>
<dbReference type="GO" id="GO:0005829">
    <property type="term" value="C:cytosol"/>
    <property type="evidence" value="ECO:0000318"/>
    <property type="project" value="GO_Central"/>
</dbReference>
<sequence length="164" mass="18835">MFFFIRHGHIKHLCIKLQKKSLRRKAIKGLQITRETDYAIRTVLYLSGKKDYSARAEEISQQMQIPKSFLRKILKQLEKVGLVQLKRGVSGGIKLLREPVEITLFDVIVAMEKAVALNRCVINDKICGLISHCPVHPVWFKVRERLIQALQEIKFQELAKGAAS</sequence>
<gene>
    <name evidence="1" type="ordered locus">THEYE_A1309</name>
</gene>
<dbReference type="InterPro" id="IPR036390">
    <property type="entry name" value="WH_DNA-bd_sf"/>
</dbReference>
<evidence type="ECO:0000313" key="1">
    <source>
        <dbReference type="EMBL" id="ACI20258.1"/>
    </source>
</evidence>
<dbReference type="PROSITE" id="PS51197">
    <property type="entry name" value="HTH_RRF2_2"/>
    <property type="match status" value="1"/>
</dbReference>
<keyword evidence="2" id="KW-1185">Reference proteome</keyword>
<dbReference type="PATRIC" id="fig|289376.4.peg.1276"/>
<dbReference type="KEGG" id="tye:THEYE_A1309"/>
<dbReference type="GO" id="GO:0003700">
    <property type="term" value="F:DNA-binding transcription factor activity"/>
    <property type="evidence" value="ECO:0000318"/>
    <property type="project" value="GO_Central"/>
</dbReference>
<dbReference type="NCBIfam" id="TIGR00738">
    <property type="entry name" value="rrf2_super"/>
    <property type="match status" value="1"/>
</dbReference>
<proteinExistence type="predicted"/>
<dbReference type="Pfam" id="PF02082">
    <property type="entry name" value="Rrf2"/>
    <property type="match status" value="1"/>
</dbReference>
<name>B5YFS1_THEYD</name>
<dbReference type="InParanoid" id="B5YFS1"/>
<dbReference type="OrthoDB" id="9800519at2"/>
<protein>
    <submittedName>
        <fullName evidence="1">Rrf2 family protein</fullName>
    </submittedName>
</protein>
<dbReference type="eggNOG" id="COG1959">
    <property type="taxonomic scope" value="Bacteria"/>
</dbReference>
<dbReference type="HOGENOM" id="CLU_107144_1_3_0"/>
<dbReference type="AlphaFoldDB" id="B5YFS1"/>
<evidence type="ECO:0000313" key="2">
    <source>
        <dbReference type="Proteomes" id="UP000000718"/>
    </source>
</evidence>
<dbReference type="Proteomes" id="UP000000718">
    <property type="component" value="Chromosome"/>
</dbReference>
<organism evidence="1 2">
    <name type="scientific">Thermodesulfovibrio yellowstonii (strain ATCC 51303 / DSM 11347 / YP87)</name>
    <dbReference type="NCBI Taxonomy" id="289376"/>
    <lineage>
        <taxon>Bacteria</taxon>
        <taxon>Pseudomonadati</taxon>
        <taxon>Nitrospirota</taxon>
        <taxon>Thermodesulfovibrionia</taxon>
        <taxon>Thermodesulfovibrionales</taxon>
        <taxon>Thermodesulfovibrionaceae</taxon>
        <taxon>Thermodesulfovibrio</taxon>
    </lineage>
</organism>
<dbReference type="GO" id="GO:0006355">
    <property type="term" value="P:regulation of DNA-templated transcription"/>
    <property type="evidence" value="ECO:0000318"/>
    <property type="project" value="GO_Central"/>
</dbReference>
<dbReference type="FunCoup" id="B5YFS1">
    <property type="interactions" value="290"/>
</dbReference>
<dbReference type="InterPro" id="IPR036388">
    <property type="entry name" value="WH-like_DNA-bd_sf"/>
</dbReference>
<reference evidence="1 2" key="2">
    <citation type="journal article" date="2015" name="Genome Announc.">
        <title>Genome Sequence of the Sulfate-Reducing Thermophilic Bacterium Thermodesulfovibrio yellowstonii Strain DSM 11347T (Phylum Nitrospirae).</title>
        <authorList>
            <person name="Bhatnagar S."/>
            <person name="Badger J.H."/>
            <person name="Madupu R."/>
            <person name="Khouri H.M."/>
            <person name="O'Connor E.M."/>
            <person name="Robb F.T."/>
            <person name="Ward N.L."/>
            <person name="Eisen J.A."/>
        </authorList>
    </citation>
    <scope>NUCLEOTIDE SEQUENCE [LARGE SCALE GENOMIC DNA]</scope>
    <source>
        <strain evidence="2">ATCC 51303 / DSM 11347 / YP87</strain>
    </source>
</reference>
<dbReference type="EMBL" id="CP001147">
    <property type="protein sequence ID" value="ACI20258.1"/>
    <property type="molecule type" value="Genomic_DNA"/>
</dbReference>
<accession>B5YFS1</accession>
<dbReference type="EnsemblBacteria" id="ACI20258">
    <property type="protein sequence ID" value="ACI20258"/>
    <property type="gene ID" value="THEYE_A1309"/>
</dbReference>